<dbReference type="PANTHER" id="PTHR22981">
    <property type="entry name" value="3-HYDROXYISOBUTYRATE DEHYDROGENASE-RELATED"/>
    <property type="match status" value="1"/>
</dbReference>
<keyword evidence="2" id="KW-0520">NAD</keyword>
<dbReference type="GO" id="GO:0050661">
    <property type="term" value="F:NADP binding"/>
    <property type="evidence" value="ECO:0007669"/>
    <property type="project" value="InterPro"/>
</dbReference>
<organism evidence="6 7">
    <name type="scientific">Azospirillum argentinense</name>
    <dbReference type="NCBI Taxonomy" id="2970906"/>
    <lineage>
        <taxon>Bacteria</taxon>
        <taxon>Pseudomonadati</taxon>
        <taxon>Pseudomonadota</taxon>
        <taxon>Alphaproteobacteria</taxon>
        <taxon>Rhodospirillales</taxon>
        <taxon>Azospirillaceae</taxon>
        <taxon>Azospirillum</taxon>
    </lineage>
</organism>
<dbReference type="InterPro" id="IPR029154">
    <property type="entry name" value="HIBADH-like_NADP-bd"/>
</dbReference>
<gene>
    <name evidence="6" type="ORF">D3093_32875</name>
</gene>
<feature type="domain" description="3-hydroxyisobutyrate dehydrogenase-like NAD-binding" evidence="5">
    <location>
        <begin position="166"/>
        <end position="285"/>
    </location>
</feature>
<proteinExistence type="predicted"/>
<dbReference type="GO" id="GO:0016054">
    <property type="term" value="P:organic acid catabolic process"/>
    <property type="evidence" value="ECO:0007669"/>
    <property type="project" value="UniProtKB-ARBA"/>
</dbReference>
<accession>A0A4D8Q0Y1</accession>
<dbReference type="PANTHER" id="PTHR22981:SF7">
    <property type="entry name" value="3-HYDROXYISOBUTYRATE DEHYDROGENASE, MITOCHONDRIAL"/>
    <property type="match status" value="1"/>
</dbReference>
<dbReference type="InterPro" id="IPR036291">
    <property type="entry name" value="NAD(P)-bd_dom_sf"/>
</dbReference>
<dbReference type="PIRSF" id="PIRSF000103">
    <property type="entry name" value="HIBADH"/>
    <property type="match status" value="1"/>
</dbReference>
<dbReference type="InterPro" id="IPR002204">
    <property type="entry name" value="3-OH-isobutyrate_DH-rel_CS"/>
</dbReference>
<dbReference type="InterPro" id="IPR006115">
    <property type="entry name" value="6PGDH_NADP-bd"/>
</dbReference>
<feature type="domain" description="6-phosphogluconate dehydrogenase NADP-binding" evidence="4">
    <location>
        <begin position="4"/>
        <end position="160"/>
    </location>
</feature>
<reference evidence="6 7" key="1">
    <citation type="submission" date="2018-09" db="EMBL/GenBank/DDBJ databases">
        <title>Whole genome based analysis of evolution and adaptive divergence in Indian and Brazilian strains of Azospirillum brasilense.</title>
        <authorList>
            <person name="Singh C."/>
            <person name="Tripathi A.K."/>
        </authorList>
    </citation>
    <scope>NUCLEOTIDE SEQUENCE [LARGE SCALE GENOMIC DNA]</scope>
    <source>
        <strain evidence="6 7">MTCC4035</strain>
        <plasmid evidence="6 7">p5</plasmid>
    </source>
</reference>
<geneLocation type="plasmid" evidence="6 7">
    <name>p5</name>
</geneLocation>
<protein>
    <submittedName>
        <fullName evidence="6">NAD(P)-dependent oxidoreductase</fullName>
    </submittedName>
</protein>
<sequence>MSETIAFIGLGAMGLPMASNLVRKNFSVIGFDLDQGKLDKLVALGARPASDVTAAVRDATVVITMLPAPPQVREVILGGEGVLAGLRPGALVIDMSTVDPQTTDTVAAACLEKGIAFVDAPVGRLVSHAERGESLFMVGASDEGFARAEPMLNAMGTTVHRCGPEGAGTRMKIVNNYLAVIGAQLTAEAILLGTKLGLPVDVMKAVSGGTTATNGQFQINFATKVLKGDTAPGFTIDLAHKDLMLALTAAAQQRLGLPVGLAAAGALGAARGSAYAQRDFSALLDYACDIAGVTPPRLPD</sequence>
<dbReference type="EMBL" id="CP032326">
    <property type="protein sequence ID" value="QCO00062.1"/>
    <property type="molecule type" value="Genomic_DNA"/>
</dbReference>
<dbReference type="SUPFAM" id="SSF48179">
    <property type="entry name" value="6-phosphogluconate dehydrogenase C-terminal domain-like"/>
    <property type="match status" value="1"/>
</dbReference>
<name>A0A4D8Q0Y1_9PROT</name>
<evidence type="ECO:0000313" key="7">
    <source>
        <dbReference type="Proteomes" id="UP000298595"/>
    </source>
</evidence>
<evidence type="ECO:0000256" key="3">
    <source>
        <dbReference type="PIRSR" id="PIRSR000103-1"/>
    </source>
</evidence>
<dbReference type="Proteomes" id="UP000298595">
    <property type="component" value="Plasmid p5"/>
</dbReference>
<dbReference type="KEGG" id="aare:D3093_32875"/>
<dbReference type="InterPro" id="IPR008927">
    <property type="entry name" value="6-PGluconate_DH-like_C_sf"/>
</dbReference>
<feature type="active site" evidence="3">
    <location>
        <position position="172"/>
    </location>
</feature>
<dbReference type="Gene3D" id="3.40.50.720">
    <property type="entry name" value="NAD(P)-binding Rossmann-like Domain"/>
    <property type="match status" value="1"/>
</dbReference>
<dbReference type="InterPro" id="IPR013328">
    <property type="entry name" value="6PGD_dom2"/>
</dbReference>
<keyword evidence="6" id="KW-0614">Plasmid</keyword>
<dbReference type="Gene3D" id="1.10.1040.10">
    <property type="entry name" value="N-(1-d-carboxylethyl)-l-norvaline Dehydrogenase, domain 2"/>
    <property type="match status" value="1"/>
</dbReference>
<dbReference type="Pfam" id="PF03446">
    <property type="entry name" value="NAD_binding_2"/>
    <property type="match status" value="1"/>
</dbReference>
<keyword evidence="1" id="KW-0560">Oxidoreductase</keyword>
<dbReference type="GO" id="GO:0016616">
    <property type="term" value="F:oxidoreductase activity, acting on the CH-OH group of donors, NAD or NADP as acceptor"/>
    <property type="evidence" value="ECO:0007669"/>
    <property type="project" value="TreeGrafter"/>
</dbReference>
<dbReference type="SUPFAM" id="SSF51735">
    <property type="entry name" value="NAD(P)-binding Rossmann-fold domains"/>
    <property type="match status" value="1"/>
</dbReference>
<evidence type="ECO:0000259" key="4">
    <source>
        <dbReference type="Pfam" id="PF03446"/>
    </source>
</evidence>
<dbReference type="GO" id="GO:0051287">
    <property type="term" value="F:NAD binding"/>
    <property type="evidence" value="ECO:0007669"/>
    <property type="project" value="InterPro"/>
</dbReference>
<dbReference type="Pfam" id="PF14833">
    <property type="entry name" value="NAD_binding_11"/>
    <property type="match status" value="1"/>
</dbReference>
<evidence type="ECO:0000313" key="6">
    <source>
        <dbReference type="EMBL" id="QCO00062.1"/>
    </source>
</evidence>
<evidence type="ECO:0000256" key="1">
    <source>
        <dbReference type="ARBA" id="ARBA00023002"/>
    </source>
</evidence>
<evidence type="ECO:0000259" key="5">
    <source>
        <dbReference type="Pfam" id="PF14833"/>
    </source>
</evidence>
<dbReference type="AlphaFoldDB" id="A0A4D8Q0Y1"/>
<dbReference type="PROSITE" id="PS00895">
    <property type="entry name" value="3_HYDROXYISOBUT_DH"/>
    <property type="match status" value="1"/>
</dbReference>
<dbReference type="InterPro" id="IPR015815">
    <property type="entry name" value="HIBADH-related"/>
</dbReference>
<evidence type="ECO:0000256" key="2">
    <source>
        <dbReference type="ARBA" id="ARBA00023027"/>
    </source>
</evidence>